<dbReference type="Proteomes" id="UP000269198">
    <property type="component" value="Unassembled WGS sequence"/>
</dbReference>
<dbReference type="InterPro" id="IPR001647">
    <property type="entry name" value="HTH_TetR"/>
</dbReference>
<dbReference type="AlphaFoldDB" id="A0A3N0EDF9"/>
<dbReference type="InterPro" id="IPR050109">
    <property type="entry name" value="HTH-type_TetR-like_transc_reg"/>
</dbReference>
<dbReference type="GO" id="GO:0003700">
    <property type="term" value="F:DNA-binding transcription factor activity"/>
    <property type="evidence" value="ECO:0007669"/>
    <property type="project" value="TreeGrafter"/>
</dbReference>
<feature type="DNA-binding region" description="H-T-H motif" evidence="2">
    <location>
        <begin position="28"/>
        <end position="47"/>
    </location>
</feature>
<protein>
    <submittedName>
        <fullName evidence="4">TetR/AcrR family transcriptional regulator</fullName>
    </submittedName>
</protein>
<dbReference type="OrthoDB" id="7506349at2"/>
<dbReference type="PROSITE" id="PS50977">
    <property type="entry name" value="HTH_TETR_2"/>
    <property type="match status" value="1"/>
</dbReference>
<keyword evidence="1 2" id="KW-0238">DNA-binding</keyword>
<accession>A0A3N0EDF9</accession>
<dbReference type="InterPro" id="IPR041583">
    <property type="entry name" value="TetR_C_31"/>
</dbReference>
<dbReference type="GO" id="GO:0000976">
    <property type="term" value="F:transcription cis-regulatory region binding"/>
    <property type="evidence" value="ECO:0007669"/>
    <property type="project" value="TreeGrafter"/>
</dbReference>
<evidence type="ECO:0000256" key="1">
    <source>
        <dbReference type="ARBA" id="ARBA00023125"/>
    </source>
</evidence>
<dbReference type="PRINTS" id="PR00455">
    <property type="entry name" value="HTHTETR"/>
</dbReference>
<evidence type="ECO:0000313" key="4">
    <source>
        <dbReference type="EMBL" id="RNL85719.1"/>
    </source>
</evidence>
<dbReference type="PANTHER" id="PTHR30055:SF231">
    <property type="entry name" value="TRANSCRIPTIONAL REGULATORY PROTEIN (PROBABLY DEOR-FAMILY)-RELATED"/>
    <property type="match status" value="1"/>
</dbReference>
<dbReference type="Gene3D" id="1.10.357.10">
    <property type="entry name" value="Tetracycline Repressor, domain 2"/>
    <property type="match status" value="1"/>
</dbReference>
<keyword evidence="5" id="KW-1185">Reference proteome</keyword>
<dbReference type="PANTHER" id="PTHR30055">
    <property type="entry name" value="HTH-TYPE TRANSCRIPTIONAL REGULATOR RUTR"/>
    <property type="match status" value="1"/>
</dbReference>
<evidence type="ECO:0000313" key="5">
    <source>
        <dbReference type="Proteomes" id="UP000269198"/>
    </source>
</evidence>
<dbReference type="InterPro" id="IPR009057">
    <property type="entry name" value="Homeodomain-like_sf"/>
</dbReference>
<evidence type="ECO:0000256" key="2">
    <source>
        <dbReference type="PROSITE-ProRule" id="PRU00335"/>
    </source>
</evidence>
<gene>
    <name evidence="4" type="ORF">EFW17_07055</name>
</gene>
<evidence type="ECO:0000259" key="3">
    <source>
        <dbReference type="PROSITE" id="PS50977"/>
    </source>
</evidence>
<comment type="caution">
    <text evidence="4">The sequence shown here is derived from an EMBL/GenBank/DDBJ whole genome shotgun (WGS) entry which is preliminary data.</text>
</comment>
<dbReference type="Pfam" id="PF00440">
    <property type="entry name" value="TetR_N"/>
    <property type="match status" value="1"/>
</dbReference>
<organism evidence="4 5">
    <name type="scientific">Halostreptopolyspora alba</name>
    <dbReference type="NCBI Taxonomy" id="2487137"/>
    <lineage>
        <taxon>Bacteria</taxon>
        <taxon>Bacillati</taxon>
        <taxon>Actinomycetota</taxon>
        <taxon>Actinomycetes</taxon>
        <taxon>Streptosporangiales</taxon>
        <taxon>Nocardiopsidaceae</taxon>
        <taxon>Halostreptopolyspora</taxon>
    </lineage>
</organism>
<dbReference type="RefSeq" id="WP_123200498.1">
    <property type="nucleotide sequence ID" value="NZ_RJMB01000005.1"/>
</dbReference>
<proteinExistence type="predicted"/>
<sequence length="190" mass="21049">MRQNTVRRRALLDAAIDVLADQGARNLTFRAVDARAGVPTGTTSNYFANRDALLAQGAAHVHVRLAPGEDELAEMGATAPTREVVREAMHRLFRRVSQDRAGYLALLELRLEATRRPELRQVLMDTAGQNIHENIRFHVAGGYPGGRPAVTSLYLAMSGLITEHLTLPEAWEWTTFSALIDQLVEQIVPE</sequence>
<feature type="domain" description="HTH tetR-type" evidence="3">
    <location>
        <begin position="5"/>
        <end position="65"/>
    </location>
</feature>
<dbReference type="Pfam" id="PF17940">
    <property type="entry name" value="TetR_C_31"/>
    <property type="match status" value="1"/>
</dbReference>
<dbReference type="SUPFAM" id="SSF46689">
    <property type="entry name" value="Homeodomain-like"/>
    <property type="match status" value="1"/>
</dbReference>
<name>A0A3N0EDF9_9ACTN</name>
<dbReference type="EMBL" id="RJMB01000005">
    <property type="protein sequence ID" value="RNL85719.1"/>
    <property type="molecule type" value="Genomic_DNA"/>
</dbReference>
<reference evidence="4 5" key="1">
    <citation type="submission" date="2018-11" db="EMBL/GenBank/DDBJ databases">
        <title>The genome draft of YIM 96095.</title>
        <authorList>
            <person name="Tang S.-K."/>
            <person name="Chunyu W.-X."/>
            <person name="Feng Y.-Z."/>
        </authorList>
    </citation>
    <scope>NUCLEOTIDE SEQUENCE [LARGE SCALE GENOMIC DNA]</scope>
    <source>
        <strain evidence="4 5">YIM 96095</strain>
    </source>
</reference>